<name>A0A382CBH6_9ZZZZ</name>
<dbReference type="GO" id="GO:0006629">
    <property type="term" value="P:lipid metabolic process"/>
    <property type="evidence" value="ECO:0007669"/>
    <property type="project" value="InterPro"/>
</dbReference>
<accession>A0A382CBH6</accession>
<reference evidence="2" key="1">
    <citation type="submission" date="2018-05" db="EMBL/GenBank/DDBJ databases">
        <authorList>
            <person name="Lanie J.A."/>
            <person name="Ng W.-L."/>
            <person name="Kazmierczak K.M."/>
            <person name="Andrzejewski T.M."/>
            <person name="Davidsen T.M."/>
            <person name="Wayne K.J."/>
            <person name="Tettelin H."/>
            <person name="Glass J.I."/>
            <person name="Rusch D."/>
            <person name="Podicherti R."/>
            <person name="Tsui H.-C.T."/>
            <person name="Winkler M.E."/>
        </authorList>
    </citation>
    <scope>NUCLEOTIDE SEQUENCE</scope>
</reference>
<protein>
    <recommendedName>
        <fullName evidence="1">GP-PDE domain-containing protein</fullName>
    </recommendedName>
</protein>
<proteinExistence type="predicted"/>
<evidence type="ECO:0000313" key="2">
    <source>
        <dbReference type="EMBL" id="SVB23426.1"/>
    </source>
</evidence>
<organism evidence="2">
    <name type="scientific">marine metagenome</name>
    <dbReference type="NCBI Taxonomy" id="408172"/>
    <lineage>
        <taxon>unclassified sequences</taxon>
        <taxon>metagenomes</taxon>
        <taxon>ecological metagenomes</taxon>
    </lineage>
</organism>
<dbReference type="InterPro" id="IPR030395">
    <property type="entry name" value="GP_PDE_dom"/>
</dbReference>
<dbReference type="EMBL" id="UINC01033717">
    <property type="protein sequence ID" value="SVB23426.1"/>
    <property type="molecule type" value="Genomic_DNA"/>
</dbReference>
<dbReference type="Gene3D" id="3.20.20.190">
    <property type="entry name" value="Phosphatidylinositol (PI) phosphodiesterase"/>
    <property type="match status" value="1"/>
</dbReference>
<dbReference type="Pfam" id="PF03009">
    <property type="entry name" value="GDPD"/>
    <property type="match status" value="1"/>
</dbReference>
<dbReference type="PANTHER" id="PTHR46211:SF8">
    <property type="entry name" value="PHOSPHODIESTERASE"/>
    <property type="match status" value="1"/>
</dbReference>
<gene>
    <name evidence="2" type="ORF">METZ01_LOCUS176280</name>
</gene>
<evidence type="ECO:0000259" key="1">
    <source>
        <dbReference type="PROSITE" id="PS51704"/>
    </source>
</evidence>
<dbReference type="SUPFAM" id="SSF51695">
    <property type="entry name" value="PLC-like phosphodiesterases"/>
    <property type="match status" value="1"/>
</dbReference>
<sequence>MAPLIISHRGKIGLSSQENTLVGIQEVIDLGIEMVEFDVRKTKDNVLICYHDAIIKNSPISEMYFEQLKEMVPGVSSLVDVIEICKKKIAVNVEIKEPGFERVIVELLTNNFEYDSFFITSFFPLILRRIKKLDASIRAGLLLGHGFSLSVYYRVIKESVFMSDFLYSNADFISPFYKIYELGLMAKFKGLGIPIQLWTVNDISLLKDLINSDIQSIVTDIPEKALQIRSNSKNV</sequence>
<dbReference type="InterPro" id="IPR017946">
    <property type="entry name" value="PLC-like_Pdiesterase_TIM-brl"/>
</dbReference>
<dbReference type="GO" id="GO:0008081">
    <property type="term" value="F:phosphoric diester hydrolase activity"/>
    <property type="evidence" value="ECO:0007669"/>
    <property type="project" value="InterPro"/>
</dbReference>
<dbReference type="PANTHER" id="PTHR46211">
    <property type="entry name" value="GLYCEROPHOSPHORYL DIESTER PHOSPHODIESTERASE"/>
    <property type="match status" value="1"/>
</dbReference>
<dbReference type="AlphaFoldDB" id="A0A382CBH6"/>
<dbReference type="CDD" id="cd08556">
    <property type="entry name" value="GDPD"/>
    <property type="match status" value="1"/>
</dbReference>
<dbReference type="PROSITE" id="PS51704">
    <property type="entry name" value="GP_PDE"/>
    <property type="match status" value="1"/>
</dbReference>
<feature type="domain" description="GP-PDE" evidence="1">
    <location>
        <begin position="3"/>
        <end position="229"/>
    </location>
</feature>